<dbReference type="AlphaFoldDB" id="A0A8X6N915"/>
<protein>
    <submittedName>
        <fullName evidence="2">Uncharacterized protein</fullName>
    </submittedName>
</protein>
<dbReference type="EMBL" id="BMAW01055609">
    <property type="protein sequence ID" value="GFT01791.1"/>
    <property type="molecule type" value="Genomic_DNA"/>
</dbReference>
<evidence type="ECO:0000313" key="3">
    <source>
        <dbReference type="Proteomes" id="UP000887013"/>
    </source>
</evidence>
<feature type="compositionally biased region" description="Basic and acidic residues" evidence="1">
    <location>
        <begin position="13"/>
        <end position="35"/>
    </location>
</feature>
<proteinExistence type="predicted"/>
<accession>A0A8X6N915</accession>
<organism evidence="2 3">
    <name type="scientific">Nephila pilipes</name>
    <name type="common">Giant wood spider</name>
    <name type="synonym">Nephila maculata</name>
    <dbReference type="NCBI Taxonomy" id="299642"/>
    <lineage>
        <taxon>Eukaryota</taxon>
        <taxon>Metazoa</taxon>
        <taxon>Ecdysozoa</taxon>
        <taxon>Arthropoda</taxon>
        <taxon>Chelicerata</taxon>
        <taxon>Arachnida</taxon>
        <taxon>Araneae</taxon>
        <taxon>Araneomorphae</taxon>
        <taxon>Entelegynae</taxon>
        <taxon>Araneoidea</taxon>
        <taxon>Nephilidae</taxon>
        <taxon>Nephila</taxon>
    </lineage>
</organism>
<reference evidence="2" key="1">
    <citation type="submission" date="2020-08" db="EMBL/GenBank/DDBJ databases">
        <title>Multicomponent nature underlies the extraordinary mechanical properties of spider dragline silk.</title>
        <authorList>
            <person name="Kono N."/>
            <person name="Nakamura H."/>
            <person name="Mori M."/>
            <person name="Yoshida Y."/>
            <person name="Ohtoshi R."/>
            <person name="Malay A.D."/>
            <person name="Moran D.A.P."/>
            <person name="Tomita M."/>
            <person name="Numata K."/>
            <person name="Arakawa K."/>
        </authorList>
    </citation>
    <scope>NUCLEOTIDE SEQUENCE</scope>
</reference>
<keyword evidence="3" id="KW-1185">Reference proteome</keyword>
<evidence type="ECO:0000256" key="1">
    <source>
        <dbReference type="SAM" id="MobiDB-lite"/>
    </source>
</evidence>
<dbReference type="Proteomes" id="UP000887013">
    <property type="component" value="Unassembled WGS sequence"/>
</dbReference>
<evidence type="ECO:0000313" key="2">
    <source>
        <dbReference type="EMBL" id="GFT01791.1"/>
    </source>
</evidence>
<gene>
    <name evidence="2" type="ORF">NPIL_1351</name>
</gene>
<sequence length="112" mass="12791">MHLGIKTPFLEKQTNKKKDHNVSQKEKVVHPLPRAERKRNFRKGNPGSHRVLHFLESSANFLQVVSDCFYPHVGQWDVLPPLLEFPSTLKLTAAPGCLTKTTSVFVHNWLGH</sequence>
<feature type="region of interest" description="Disordered" evidence="1">
    <location>
        <begin position="1"/>
        <end position="44"/>
    </location>
</feature>
<name>A0A8X6N915_NEPPI</name>
<comment type="caution">
    <text evidence="2">The sequence shown here is derived from an EMBL/GenBank/DDBJ whole genome shotgun (WGS) entry which is preliminary data.</text>
</comment>